<dbReference type="HOGENOM" id="CLU_3308803_0_0_6"/>
<accession>A0A076LI44</accession>
<evidence type="ECO:0000313" key="1">
    <source>
        <dbReference type="EMBL" id="AIJ06582.1"/>
    </source>
</evidence>
<dbReference type="KEGG" id="ete:ETEE_0096"/>
<organism evidence="1 2">
    <name type="scientific">Edwardsiella anguillarum ET080813</name>
    <dbReference type="NCBI Taxonomy" id="667120"/>
    <lineage>
        <taxon>Bacteria</taxon>
        <taxon>Pseudomonadati</taxon>
        <taxon>Pseudomonadota</taxon>
        <taxon>Gammaproteobacteria</taxon>
        <taxon>Enterobacterales</taxon>
        <taxon>Hafniaceae</taxon>
        <taxon>Edwardsiella</taxon>
    </lineage>
</organism>
<sequence>MSFIVFRANEILGNIFIKNVLAWVNMARMYYSTHPGGRE</sequence>
<proteinExistence type="predicted"/>
<evidence type="ECO:0000313" key="2">
    <source>
        <dbReference type="Proteomes" id="UP000028681"/>
    </source>
</evidence>
<dbReference type="AlphaFoldDB" id="A0A076LI44"/>
<dbReference type="Proteomes" id="UP000028681">
    <property type="component" value="Chromosome"/>
</dbReference>
<name>A0A076LI44_9GAMM</name>
<dbReference type="EMBL" id="CP006664">
    <property type="protein sequence ID" value="AIJ06582.1"/>
    <property type="molecule type" value="Genomic_DNA"/>
</dbReference>
<protein>
    <submittedName>
        <fullName evidence="1">Uncharacterized protein</fullName>
    </submittedName>
</protein>
<gene>
    <name evidence="1" type="ORF">ETEE_0096</name>
</gene>
<reference evidence="1 2" key="1">
    <citation type="journal article" date="2012" name="PLoS ONE">
        <title>Edwardsiella comparative phylogenomics reveal the new intra/inter-species taxonomic relationships, virulence evolution and niche adaptation mechanisms.</title>
        <authorList>
            <person name="Yang M."/>
            <person name="Lv Y."/>
            <person name="Xiao J."/>
            <person name="Wu H."/>
            <person name="Zheng H."/>
            <person name="Liu Q."/>
            <person name="Zhang Y."/>
            <person name="Wang Q."/>
        </authorList>
    </citation>
    <scope>NUCLEOTIDE SEQUENCE [LARGE SCALE GENOMIC DNA]</scope>
    <source>
        <strain evidence="2">080813</strain>
    </source>
</reference>